<reference evidence="8" key="2">
    <citation type="submission" date="2025-08" db="UniProtKB">
        <authorList>
            <consortium name="Ensembl"/>
        </authorList>
    </citation>
    <scope>IDENTIFICATION</scope>
</reference>
<dbReference type="AlphaFoldDB" id="A0A8C5YBA3"/>
<feature type="region of interest" description="Disordered" evidence="5">
    <location>
        <begin position="160"/>
        <end position="206"/>
    </location>
</feature>
<dbReference type="Gene3D" id="2.40.128.20">
    <property type="match status" value="1"/>
</dbReference>
<feature type="compositionally biased region" description="Basic residues" evidence="5">
    <location>
        <begin position="162"/>
        <end position="177"/>
    </location>
</feature>
<evidence type="ECO:0000256" key="5">
    <source>
        <dbReference type="SAM" id="MobiDB-lite"/>
    </source>
</evidence>
<comment type="similarity">
    <text evidence="2">Belongs to the calycin superfamily. Lipocalin family.</text>
</comment>
<dbReference type="EMBL" id="ABDC03014967">
    <property type="status" value="NOT_ANNOTATED_CDS"/>
    <property type="molecule type" value="Genomic_DNA"/>
</dbReference>
<evidence type="ECO:0000313" key="9">
    <source>
        <dbReference type="Proteomes" id="UP000694394"/>
    </source>
</evidence>
<dbReference type="PANTHER" id="PTHR11430:SF129">
    <property type="entry name" value="ODORANT-BINDING PROTEIN 2A-RELATED"/>
    <property type="match status" value="1"/>
</dbReference>
<feature type="domain" description="Lipocalin/cytosolic fatty-acid binding" evidence="7">
    <location>
        <begin position="26"/>
        <end position="128"/>
    </location>
</feature>
<feature type="compositionally biased region" description="Basic and acidic residues" evidence="5">
    <location>
        <begin position="195"/>
        <end position="206"/>
    </location>
</feature>
<evidence type="ECO:0000256" key="3">
    <source>
        <dbReference type="ARBA" id="ARBA00022525"/>
    </source>
</evidence>
<gene>
    <name evidence="8" type="primary">LOC105859857</name>
</gene>
<keyword evidence="3" id="KW-0964">Secreted</keyword>
<sequence>MKALLLTAVLGLVAALSLAQEEQDFSGTWYVKAVVMGRDMPEEMRSKQMSPVRVTALEGGDLEVTITFVKNNQCVQKKVLMQKTDEPGKFRTYDGKKLLYAQELPGTGHFVFYCDNRHQGKLFHMGQVPGPVVAVSSRHLLPAHLAVEIPLRTSRDSCRARGSWRRTSSRLHRRVRGRTAAPGPAPLEPTPLPDRAPRPLDLPLHH</sequence>
<dbReference type="Ensembl" id="ENSMICT00000064047.1">
    <property type="protein sequence ID" value="ENSMICP00000048179.1"/>
    <property type="gene ID" value="ENSMICG00000046188.1"/>
</dbReference>
<dbReference type="GO" id="GO:0036094">
    <property type="term" value="F:small molecule binding"/>
    <property type="evidence" value="ECO:0007669"/>
    <property type="project" value="InterPro"/>
</dbReference>
<feature type="chain" id="PRO_5034919603" description="Lipocalin/cytosolic fatty-acid binding domain-containing protein" evidence="6">
    <location>
        <begin position="20"/>
        <end position="206"/>
    </location>
</feature>
<dbReference type="SUPFAM" id="SSF50814">
    <property type="entry name" value="Lipocalins"/>
    <property type="match status" value="1"/>
</dbReference>
<dbReference type="PRINTS" id="PR01175">
    <property type="entry name" value="VNEBNERGLAND"/>
</dbReference>
<keyword evidence="4 6" id="KW-0732">Signal</keyword>
<protein>
    <recommendedName>
        <fullName evidence="7">Lipocalin/cytosolic fatty-acid binding domain-containing protein</fullName>
    </recommendedName>
</protein>
<evidence type="ECO:0000313" key="8">
    <source>
        <dbReference type="Ensembl" id="ENSMICP00000048179.1"/>
    </source>
</evidence>
<evidence type="ECO:0000259" key="7">
    <source>
        <dbReference type="Pfam" id="PF00061"/>
    </source>
</evidence>
<dbReference type="InterPro" id="IPR002450">
    <property type="entry name" value="von_Ebner_gland"/>
</dbReference>
<evidence type="ECO:0000256" key="1">
    <source>
        <dbReference type="ARBA" id="ARBA00004613"/>
    </source>
</evidence>
<feature type="signal peptide" evidence="6">
    <location>
        <begin position="1"/>
        <end position="19"/>
    </location>
</feature>
<dbReference type="GO" id="GO:0005615">
    <property type="term" value="C:extracellular space"/>
    <property type="evidence" value="ECO:0007669"/>
    <property type="project" value="TreeGrafter"/>
</dbReference>
<dbReference type="InterPro" id="IPR012674">
    <property type="entry name" value="Calycin"/>
</dbReference>
<reference evidence="8" key="1">
    <citation type="submission" date="2016-12" db="EMBL/GenBank/DDBJ databases">
        <title>Mouse lemur reference genome and diversity panel.</title>
        <authorList>
            <person name="Harris R."/>
            <person name="Larsen P."/>
            <person name="Liu Y."/>
            <person name="Hughes D.S."/>
            <person name="Murali S."/>
            <person name="Raveendran M."/>
            <person name="Korchina V."/>
            <person name="Wang M."/>
            <person name="Jhangiani S."/>
            <person name="Bandaranaike D."/>
            <person name="Bellair M."/>
            <person name="Blankenburg K."/>
            <person name="Chao H."/>
            <person name="Dahdouli M."/>
            <person name="Dinh H."/>
            <person name="Doddapaneni H."/>
            <person name="English A."/>
            <person name="Firestine M."/>
            <person name="Gnanaolivu R."/>
            <person name="Gross S."/>
            <person name="Hernandez B."/>
            <person name="Javaid M."/>
            <person name="Jayaseelan J."/>
            <person name="Jones J."/>
            <person name="Khan Z."/>
            <person name="Kovar C."/>
            <person name="Kurapati P."/>
            <person name="Le B."/>
            <person name="Lee S."/>
            <person name="Li M."/>
            <person name="Mathew T."/>
            <person name="Narasimhan A."/>
            <person name="Ngo D."/>
            <person name="Nguyen L."/>
            <person name="Okwuonu G."/>
            <person name="Ongeri F."/>
            <person name="Osuji N."/>
            <person name="Pu L.-L."/>
            <person name="Puazo M."/>
            <person name="Quiroz J."/>
            <person name="Raj R."/>
            <person name="Rajbhandari K."/>
            <person name="Reid J.G."/>
            <person name="Santibanez J."/>
            <person name="Sexton D."/>
            <person name="Skinner E."/>
            <person name="Vee V."/>
            <person name="Weissenberger G."/>
            <person name="Wu Y."/>
            <person name="Xin Y."/>
            <person name="Han Y."/>
            <person name="Campbell C."/>
            <person name="Brown A."/>
            <person name="Sullivan B."/>
            <person name="Shelton J."/>
            <person name="Brown S."/>
            <person name="Dudchenko O."/>
            <person name="Machol I."/>
            <person name="Durand N."/>
            <person name="Shamim M."/>
            <person name="Lieberman A."/>
            <person name="Muzny D.M."/>
            <person name="Richards S."/>
            <person name="Yoder A."/>
            <person name="Worley K.C."/>
            <person name="Rogers J."/>
            <person name="Gibbs R.A."/>
        </authorList>
    </citation>
    <scope>NUCLEOTIDE SEQUENCE [LARGE SCALE GENOMIC DNA]</scope>
</reference>
<dbReference type="GeneTree" id="ENSGT01050000244868"/>
<dbReference type="PANTHER" id="PTHR11430">
    <property type="entry name" value="LIPOCALIN"/>
    <property type="match status" value="1"/>
</dbReference>
<evidence type="ECO:0000256" key="4">
    <source>
        <dbReference type="ARBA" id="ARBA00022729"/>
    </source>
</evidence>
<dbReference type="InterPro" id="IPR002345">
    <property type="entry name" value="Lipocalin"/>
</dbReference>
<accession>A0A8C5YBA3</accession>
<proteinExistence type="inferred from homology"/>
<feature type="compositionally biased region" description="Pro residues" evidence="5">
    <location>
        <begin position="183"/>
        <end position="194"/>
    </location>
</feature>
<comment type="subcellular location">
    <subcellularLocation>
        <location evidence="1">Secreted</location>
    </subcellularLocation>
</comment>
<evidence type="ECO:0000256" key="2">
    <source>
        <dbReference type="ARBA" id="ARBA00006889"/>
    </source>
</evidence>
<evidence type="ECO:0000256" key="6">
    <source>
        <dbReference type="SAM" id="SignalP"/>
    </source>
</evidence>
<dbReference type="Proteomes" id="UP000694394">
    <property type="component" value="Chromosome 10"/>
</dbReference>
<reference evidence="8" key="3">
    <citation type="submission" date="2025-09" db="UniProtKB">
        <authorList>
            <consortium name="Ensembl"/>
        </authorList>
    </citation>
    <scope>IDENTIFICATION</scope>
</reference>
<keyword evidence="9" id="KW-1185">Reference proteome</keyword>
<name>A0A8C5YBA3_MICMU</name>
<organism evidence="8 9">
    <name type="scientific">Microcebus murinus</name>
    <name type="common">Gray mouse lemur</name>
    <name type="synonym">Lemur murinus</name>
    <dbReference type="NCBI Taxonomy" id="30608"/>
    <lineage>
        <taxon>Eukaryota</taxon>
        <taxon>Metazoa</taxon>
        <taxon>Chordata</taxon>
        <taxon>Craniata</taxon>
        <taxon>Vertebrata</taxon>
        <taxon>Euteleostomi</taxon>
        <taxon>Mammalia</taxon>
        <taxon>Eutheria</taxon>
        <taxon>Euarchontoglires</taxon>
        <taxon>Primates</taxon>
        <taxon>Strepsirrhini</taxon>
        <taxon>Lemuriformes</taxon>
        <taxon>Cheirogaleidae</taxon>
        <taxon>Microcebus</taxon>
    </lineage>
</organism>
<dbReference type="InterPro" id="IPR000566">
    <property type="entry name" value="Lipocln_cytosolic_FA-bd_dom"/>
</dbReference>
<dbReference type="Pfam" id="PF00061">
    <property type="entry name" value="Lipocalin"/>
    <property type="match status" value="1"/>
</dbReference>